<evidence type="ECO:0000313" key="3">
    <source>
        <dbReference type="EMBL" id="OBR67997.1"/>
    </source>
</evidence>
<dbReference type="PANTHER" id="PTHR35526">
    <property type="entry name" value="ANTI-SIGMA-F FACTOR RSBW-RELATED"/>
    <property type="match status" value="1"/>
</dbReference>
<dbReference type="Pfam" id="PF13581">
    <property type="entry name" value="HATPase_c_2"/>
    <property type="match status" value="1"/>
</dbReference>
<dbReference type="OrthoDB" id="9798941at2"/>
<evidence type="ECO:0000313" key="4">
    <source>
        <dbReference type="Proteomes" id="UP000092024"/>
    </source>
</evidence>
<dbReference type="PANTHER" id="PTHR35526:SF3">
    <property type="entry name" value="ANTI-SIGMA-F FACTOR RSBW"/>
    <property type="match status" value="1"/>
</dbReference>
<keyword evidence="1" id="KW-0418">Kinase</keyword>
<evidence type="ECO:0000259" key="2">
    <source>
        <dbReference type="Pfam" id="PF13581"/>
    </source>
</evidence>
<dbReference type="EMBL" id="LYPA01000030">
    <property type="protein sequence ID" value="OBR67997.1"/>
    <property type="molecule type" value="Genomic_DNA"/>
</dbReference>
<dbReference type="Proteomes" id="UP000092024">
    <property type="component" value="Unassembled WGS sequence"/>
</dbReference>
<dbReference type="Gene3D" id="3.30.565.10">
    <property type="entry name" value="Histidine kinase-like ATPase, C-terminal domain"/>
    <property type="match status" value="1"/>
</dbReference>
<gene>
    <name evidence="3" type="ORF">A7K91_18890</name>
</gene>
<dbReference type="STRING" id="1844972.A7K91_18890"/>
<sequence length="139" mass="14912">MKAIGLQIPAQAEYIDVARSCLYGVAVKLGFTFEDIEDMKVALSEACNNAVLHGGAEGQEVIDISFQPGDGVLVISVTNNGPSFLYETAKHDSLPLQGQDSSELRVGGLGIYLMEALMDEVSVQSLEGSTEVRLLKYKS</sequence>
<name>A0A1A5YQV4_9BACL</name>
<accession>A0A1A5YQV4</accession>
<keyword evidence="1" id="KW-0808">Transferase</keyword>
<protein>
    <submittedName>
        <fullName evidence="3">Anti-sigma B factor RsbW</fullName>
    </submittedName>
</protein>
<comment type="caution">
    <text evidence="3">The sequence shown here is derived from an EMBL/GenBank/DDBJ whole genome shotgun (WGS) entry which is preliminary data.</text>
</comment>
<dbReference type="InterPro" id="IPR036890">
    <property type="entry name" value="HATPase_C_sf"/>
</dbReference>
<evidence type="ECO:0000256" key="1">
    <source>
        <dbReference type="ARBA" id="ARBA00022527"/>
    </source>
</evidence>
<proteinExistence type="predicted"/>
<dbReference type="InterPro" id="IPR003594">
    <property type="entry name" value="HATPase_dom"/>
</dbReference>
<dbReference type="CDD" id="cd16936">
    <property type="entry name" value="HATPase_RsbW-like"/>
    <property type="match status" value="1"/>
</dbReference>
<dbReference type="GO" id="GO:0004674">
    <property type="term" value="F:protein serine/threonine kinase activity"/>
    <property type="evidence" value="ECO:0007669"/>
    <property type="project" value="UniProtKB-KW"/>
</dbReference>
<keyword evidence="4" id="KW-1185">Reference proteome</keyword>
<dbReference type="InterPro" id="IPR050267">
    <property type="entry name" value="Anti-sigma-factor_SerPK"/>
</dbReference>
<reference evidence="3 4" key="1">
    <citation type="submission" date="2016-05" db="EMBL/GenBank/DDBJ databases">
        <title>Paenibacillus oryzae. sp. nov., isolated from the rice root.</title>
        <authorList>
            <person name="Zhang J."/>
            <person name="Zhang X."/>
        </authorList>
    </citation>
    <scope>NUCLEOTIDE SEQUENCE [LARGE SCALE GENOMIC DNA]</scope>
    <source>
        <strain evidence="3 4">1DrF-4</strain>
    </source>
</reference>
<organism evidence="3 4">
    <name type="scientific">Paenibacillus oryzae</name>
    <dbReference type="NCBI Taxonomy" id="1844972"/>
    <lineage>
        <taxon>Bacteria</taxon>
        <taxon>Bacillati</taxon>
        <taxon>Bacillota</taxon>
        <taxon>Bacilli</taxon>
        <taxon>Bacillales</taxon>
        <taxon>Paenibacillaceae</taxon>
        <taxon>Paenibacillus</taxon>
    </lineage>
</organism>
<dbReference type="SUPFAM" id="SSF55874">
    <property type="entry name" value="ATPase domain of HSP90 chaperone/DNA topoisomerase II/histidine kinase"/>
    <property type="match status" value="1"/>
</dbReference>
<dbReference type="RefSeq" id="WP_068679966.1">
    <property type="nucleotide sequence ID" value="NZ_LYPA01000030.1"/>
</dbReference>
<feature type="domain" description="Histidine kinase/HSP90-like ATPase" evidence="2">
    <location>
        <begin position="8"/>
        <end position="135"/>
    </location>
</feature>
<dbReference type="AlphaFoldDB" id="A0A1A5YQV4"/>
<keyword evidence="1" id="KW-0723">Serine/threonine-protein kinase</keyword>